<organism evidence="2 3">
    <name type="scientific">Chitinophaga caeni</name>
    <dbReference type="NCBI Taxonomy" id="2029983"/>
    <lineage>
        <taxon>Bacteria</taxon>
        <taxon>Pseudomonadati</taxon>
        <taxon>Bacteroidota</taxon>
        <taxon>Chitinophagia</taxon>
        <taxon>Chitinophagales</taxon>
        <taxon>Chitinophagaceae</taxon>
        <taxon>Chitinophaga</taxon>
    </lineage>
</organism>
<dbReference type="AlphaFoldDB" id="A0A291QVV8"/>
<keyword evidence="3" id="KW-1185">Reference proteome</keyword>
<dbReference type="RefSeq" id="WP_098194546.1">
    <property type="nucleotide sequence ID" value="NZ_CP023777.1"/>
</dbReference>
<evidence type="ECO:0000313" key="3">
    <source>
        <dbReference type="Proteomes" id="UP000220133"/>
    </source>
</evidence>
<dbReference type="InterPro" id="IPR050789">
    <property type="entry name" value="Diverse_Enzym_Activities"/>
</dbReference>
<feature type="domain" description="Beta-lactamase-related" evidence="1">
    <location>
        <begin position="53"/>
        <end position="325"/>
    </location>
</feature>
<dbReference type="Proteomes" id="UP000220133">
    <property type="component" value="Chromosome"/>
</dbReference>
<dbReference type="InterPro" id="IPR012338">
    <property type="entry name" value="Beta-lactam/transpept-like"/>
</dbReference>
<gene>
    <name evidence="2" type="ORF">COR50_13905</name>
</gene>
<dbReference type="KEGG" id="cbae:COR50_13905"/>
<dbReference type="Gene3D" id="3.40.710.10">
    <property type="entry name" value="DD-peptidase/beta-lactamase superfamily"/>
    <property type="match status" value="1"/>
</dbReference>
<dbReference type="GO" id="GO:0016787">
    <property type="term" value="F:hydrolase activity"/>
    <property type="evidence" value="ECO:0007669"/>
    <property type="project" value="UniProtKB-KW"/>
</dbReference>
<dbReference type="InterPro" id="IPR001466">
    <property type="entry name" value="Beta-lactam-related"/>
</dbReference>
<name>A0A291QVV8_9BACT</name>
<sequence length="351" mass="37822">MRISLILLLCCVALYSCKKDNPLPGSSDSYDFSSVEKVLDDSVPRVMGGKCFALIAVDGKVVFQKGYGNYDGNTRQLVASCSKWLSGAVVMSMVDEGKFKLSDTIGKYLPVFSQYGKGNVTIAQCFSHTSGFPGASEEGYENNQLITLETAVNQIAQNVPLEHTPGTVFNYGSVGMQIAGRICEVVSGKSWSALFKDKIADPCGMTQTDYGSGRNPLVAGGARSTPNDYLRFLVMLMQNGIAPGGTKVLSEQAVQQLEANQTANATILYSPYPVDKLDASGIYGIGNWRDLLSSDGTLIENSSPGAFGSHPWINRGKKITGIIFTFILTEGGQKTFPTSLKIRELCRQIVP</sequence>
<accession>A0A291QVV8</accession>
<dbReference type="PANTHER" id="PTHR43283">
    <property type="entry name" value="BETA-LACTAMASE-RELATED"/>
    <property type="match status" value="1"/>
</dbReference>
<reference evidence="2 3" key="1">
    <citation type="submission" date="2017-10" db="EMBL/GenBank/DDBJ databases">
        <title>Paenichitinophaga pekingensis gen. nov., sp. nov., isolated from activated sludge.</title>
        <authorList>
            <person name="Jin D."/>
            <person name="Kong X."/>
            <person name="Deng Y."/>
            <person name="Bai Z."/>
        </authorList>
    </citation>
    <scope>NUCLEOTIDE SEQUENCE [LARGE SCALE GENOMIC DNA]</scope>
    <source>
        <strain evidence="2 3">13</strain>
    </source>
</reference>
<dbReference type="PROSITE" id="PS51257">
    <property type="entry name" value="PROKAR_LIPOPROTEIN"/>
    <property type="match status" value="1"/>
</dbReference>
<evidence type="ECO:0000259" key="1">
    <source>
        <dbReference type="Pfam" id="PF00144"/>
    </source>
</evidence>
<protein>
    <submittedName>
        <fullName evidence="2">Serine hydrolase</fullName>
    </submittedName>
</protein>
<dbReference type="OrthoDB" id="2247630at2"/>
<dbReference type="EMBL" id="CP023777">
    <property type="protein sequence ID" value="ATL48169.1"/>
    <property type="molecule type" value="Genomic_DNA"/>
</dbReference>
<dbReference type="SUPFAM" id="SSF56601">
    <property type="entry name" value="beta-lactamase/transpeptidase-like"/>
    <property type="match status" value="1"/>
</dbReference>
<keyword evidence="2" id="KW-0378">Hydrolase</keyword>
<evidence type="ECO:0000313" key="2">
    <source>
        <dbReference type="EMBL" id="ATL48169.1"/>
    </source>
</evidence>
<dbReference type="PANTHER" id="PTHR43283:SF3">
    <property type="entry name" value="BETA-LACTAMASE FAMILY PROTEIN (AFU_ORTHOLOGUE AFUA_5G07500)"/>
    <property type="match status" value="1"/>
</dbReference>
<proteinExistence type="predicted"/>
<dbReference type="Pfam" id="PF00144">
    <property type="entry name" value="Beta-lactamase"/>
    <property type="match status" value="1"/>
</dbReference>